<accession>A0A830EVD4</accession>
<dbReference type="EMBL" id="BMPF01000002">
    <property type="protein sequence ID" value="GGL33434.1"/>
    <property type="molecule type" value="Genomic_DNA"/>
</dbReference>
<dbReference type="RefSeq" id="WP_188882435.1">
    <property type="nucleotide sequence ID" value="NZ_BMPF01000002.1"/>
</dbReference>
<protein>
    <submittedName>
        <fullName evidence="1">Uncharacterized protein</fullName>
    </submittedName>
</protein>
<dbReference type="Proteomes" id="UP000628840">
    <property type="component" value="Unassembled WGS sequence"/>
</dbReference>
<dbReference type="Pfam" id="PF18780">
    <property type="entry name" value="HNH_repeat"/>
    <property type="match status" value="2"/>
</dbReference>
<comment type="caution">
    <text evidence="1">The sequence shown here is derived from an EMBL/GenBank/DDBJ whole genome shotgun (WGS) entry which is preliminary data.</text>
</comment>
<sequence length="244" mass="27062">MPFYGNQHTEKPMYTYDDLVRGVRALAADLGRSPTTAEASSDDRLPCLSTIYKHLNGGWNDLLADAGLSRTAVGSYDASDERDMRHDLRRVISVVESDALTHRQYDEHGEFPTSVVKEHFGSWRAACDAADILAGERHGTPCRGPSGVRLDSQYELAVATYLHDAGLAYDVHPEVEGTRWRGDFYLSDVDLWVEVDGYAEGTRPNAHGFAKKIAHLRDAEQDVAVVRCIADLEAALRERDVVVT</sequence>
<reference evidence="1 2" key="1">
    <citation type="journal article" date="2019" name="Int. J. Syst. Evol. Microbiol.">
        <title>The Global Catalogue of Microorganisms (GCM) 10K type strain sequencing project: providing services to taxonomists for standard genome sequencing and annotation.</title>
        <authorList>
            <consortium name="The Broad Institute Genomics Platform"/>
            <consortium name="The Broad Institute Genome Sequencing Center for Infectious Disease"/>
            <person name="Wu L."/>
            <person name="Ma J."/>
        </authorList>
    </citation>
    <scope>NUCLEOTIDE SEQUENCE [LARGE SCALE GENOMIC DNA]</scope>
    <source>
        <strain evidence="1 2">JCM 19585</strain>
    </source>
</reference>
<proteinExistence type="predicted"/>
<name>A0A830EVD4_9EURY</name>
<evidence type="ECO:0000313" key="1">
    <source>
        <dbReference type="EMBL" id="GGL33434.1"/>
    </source>
</evidence>
<dbReference type="OrthoDB" id="270363at2157"/>
<dbReference type="InterPro" id="IPR041025">
    <property type="entry name" value="HNH_repeat"/>
</dbReference>
<gene>
    <name evidence="1" type="ORF">GCM10009037_16340</name>
</gene>
<keyword evidence="2" id="KW-1185">Reference proteome</keyword>
<dbReference type="AlphaFoldDB" id="A0A830EVD4"/>
<evidence type="ECO:0000313" key="2">
    <source>
        <dbReference type="Proteomes" id="UP000628840"/>
    </source>
</evidence>
<organism evidence="1 2">
    <name type="scientific">Halarchaeum grantii</name>
    <dbReference type="NCBI Taxonomy" id="1193105"/>
    <lineage>
        <taxon>Archaea</taxon>
        <taxon>Methanobacteriati</taxon>
        <taxon>Methanobacteriota</taxon>
        <taxon>Stenosarchaea group</taxon>
        <taxon>Halobacteria</taxon>
        <taxon>Halobacteriales</taxon>
        <taxon>Halobacteriaceae</taxon>
    </lineage>
</organism>